<accession>A0A7K1TJ64</accession>
<comment type="caution">
    <text evidence="3">The sequence shown here is derived from an EMBL/GenBank/DDBJ whole genome shotgun (WGS) entry which is preliminary data.</text>
</comment>
<sequence>MALPPMLLPVFASLTLLGSPAPKYPADAIAPALRENAHAVVRAYDEVVTVKSASQLVKTVHKVVTVLNEAGSDDYGQLVVSYDALNRISYLHGAVYDAQGNLLHQLRPAEVHDQGMGSDGGSFMTDLRVRYADLRQPATPYTVEFNYEVVSENTLFYPNWQPQSAEKVSLEGATLQVVTPTALPLRFEEQQLPAGAASAPTVVGSQTTYRWQLPARPAVEEEPLAPSLDELLPAVRLAPATFEVQGHAGSLASWQSLGLWTYQLGQGRDALPPALTAKMAQLMVTAPDPRERARKVYELLQSSTRYISVQLGLGGWQTAPASSVASGGYGDCKALSNYTCALLKAAGLPAYVALVGAGTDHADVRPSFPSSQFNHAILCMPLAAHGATPADTVWLECTSQTDAFGYMGSFTGNRHALLLTPEGGRLVATPRYGAQANRQQRRTDLWLDAAGGAKATVRTRRVGLAQDLYAQLLHGADPDEQKKYVSNHLRLSHFTITNLRLAAATTPQALPAVVETLGLDLPAMATAAGRRLLVEPNVLGRLSALPAQVGPRQSPLALPPASLSQDTVRLHLPTGFRVENLPEPTQLTSAYGTYTSTCTALPDGTLQYVRQLETRRPAGATLPPAAYTEYQAFRRKISQADHAQVVLMKNDA</sequence>
<dbReference type="Pfam" id="PF01841">
    <property type="entry name" value="Transglut_core"/>
    <property type="match status" value="1"/>
</dbReference>
<name>A0A7K1TJ64_9BACT</name>
<dbReference type="Proteomes" id="UP000441336">
    <property type="component" value="Unassembled WGS sequence"/>
</dbReference>
<evidence type="ECO:0000259" key="2">
    <source>
        <dbReference type="Pfam" id="PF12969"/>
    </source>
</evidence>
<dbReference type="InterPro" id="IPR024618">
    <property type="entry name" value="DUF3857"/>
</dbReference>
<dbReference type="InterPro" id="IPR002931">
    <property type="entry name" value="Transglutaminase-like"/>
</dbReference>
<dbReference type="Pfam" id="PF12969">
    <property type="entry name" value="DUF3857"/>
    <property type="match status" value="1"/>
</dbReference>
<evidence type="ECO:0000259" key="1">
    <source>
        <dbReference type="Pfam" id="PF01841"/>
    </source>
</evidence>
<feature type="domain" description="DUF3857" evidence="2">
    <location>
        <begin position="57"/>
        <end position="213"/>
    </location>
</feature>
<dbReference type="Gene3D" id="2.60.120.1130">
    <property type="match status" value="1"/>
</dbReference>
<protein>
    <submittedName>
        <fullName evidence="3">DUF3857 domain-containing protein</fullName>
    </submittedName>
</protein>
<organism evidence="3 4">
    <name type="scientific">Hymenobacter ginkgonis</name>
    <dbReference type="NCBI Taxonomy" id="2682976"/>
    <lineage>
        <taxon>Bacteria</taxon>
        <taxon>Pseudomonadati</taxon>
        <taxon>Bacteroidota</taxon>
        <taxon>Cytophagia</taxon>
        <taxon>Cytophagales</taxon>
        <taxon>Hymenobacteraceae</taxon>
        <taxon>Hymenobacter</taxon>
    </lineage>
</organism>
<proteinExistence type="predicted"/>
<dbReference type="Gene3D" id="2.60.40.3140">
    <property type="match status" value="1"/>
</dbReference>
<keyword evidence="4" id="KW-1185">Reference proteome</keyword>
<dbReference type="Gene3D" id="3.10.620.30">
    <property type="match status" value="1"/>
</dbReference>
<evidence type="ECO:0000313" key="4">
    <source>
        <dbReference type="Proteomes" id="UP000441336"/>
    </source>
</evidence>
<dbReference type="AlphaFoldDB" id="A0A7K1TJ64"/>
<dbReference type="SUPFAM" id="SSF54001">
    <property type="entry name" value="Cysteine proteinases"/>
    <property type="match status" value="1"/>
</dbReference>
<dbReference type="EMBL" id="WQKZ01000005">
    <property type="protein sequence ID" value="MVN78439.1"/>
    <property type="molecule type" value="Genomic_DNA"/>
</dbReference>
<gene>
    <name evidence="3" type="ORF">GO988_19075</name>
</gene>
<feature type="domain" description="Transglutaminase-like" evidence="1">
    <location>
        <begin position="281"/>
        <end position="353"/>
    </location>
</feature>
<reference evidence="3 4" key="1">
    <citation type="submission" date="2019-12" db="EMBL/GenBank/DDBJ databases">
        <title>Hymenobacter sp. HMF4947 Genome sequencing and assembly.</title>
        <authorList>
            <person name="Kang H."/>
            <person name="Cha I."/>
            <person name="Kim H."/>
            <person name="Joh K."/>
        </authorList>
    </citation>
    <scope>NUCLEOTIDE SEQUENCE [LARGE SCALE GENOMIC DNA]</scope>
    <source>
        <strain evidence="3 4">HMF4947</strain>
    </source>
</reference>
<dbReference type="RefSeq" id="WP_157568557.1">
    <property type="nucleotide sequence ID" value="NZ_WQKZ01000005.1"/>
</dbReference>
<evidence type="ECO:0000313" key="3">
    <source>
        <dbReference type="EMBL" id="MVN78439.1"/>
    </source>
</evidence>
<dbReference type="InterPro" id="IPR038765">
    <property type="entry name" value="Papain-like_cys_pep_sf"/>
</dbReference>